<sequence>MRHKRSKAWNPTEYYATPASLIEEILKDEIKFISDHLRRKNLRILEPSAGDGRWLDIIKQLIDKRNREERETIYPILIEVPQYHFCELDRSRYTLCTEKGYTPVGRDFLNYHPESPYDIILMNPPFSVHIEHVMHAWSMLREGGMIYVILPGKYLSVPRTQKEKDFLSFLYAYERFVQPFPNLKFENDIHSVTISVILFCLRKYSENRAGQEYNGYPNFYTWRAEYNMTSYQPIYRLREQFVRNVLDQNIPAQLNHPAFLKEVKRYCEHDLDMALRITRIYTPPEKLDWTCIQRHLLEEIGDERRQREQKKAEKEATTKKIQKKTFPSMLSTTG</sequence>
<evidence type="ECO:0000256" key="1">
    <source>
        <dbReference type="SAM" id="MobiDB-lite"/>
    </source>
</evidence>
<comment type="caution">
    <text evidence="2">The sequence shown here is derived from an EMBL/GenBank/DDBJ whole genome shotgun (WGS) entry which is preliminary data.</text>
</comment>
<dbReference type="CDD" id="cd02440">
    <property type="entry name" value="AdoMet_MTases"/>
    <property type="match status" value="1"/>
</dbReference>
<proteinExistence type="predicted"/>
<dbReference type="PROSITE" id="PS00092">
    <property type="entry name" value="N6_MTASE"/>
    <property type="match status" value="1"/>
</dbReference>
<accession>A0A326U5N8</accession>
<evidence type="ECO:0000313" key="3">
    <source>
        <dbReference type="Proteomes" id="UP000248806"/>
    </source>
</evidence>
<dbReference type="AlphaFoldDB" id="A0A326U5N8"/>
<dbReference type="InterPro" id="IPR029063">
    <property type="entry name" value="SAM-dependent_MTases_sf"/>
</dbReference>
<name>A0A326U5N8_THEHA</name>
<dbReference type="GO" id="GO:0003676">
    <property type="term" value="F:nucleic acid binding"/>
    <property type="evidence" value="ECO:0007669"/>
    <property type="project" value="InterPro"/>
</dbReference>
<dbReference type="SUPFAM" id="SSF53335">
    <property type="entry name" value="S-adenosyl-L-methionine-dependent methyltransferases"/>
    <property type="match status" value="1"/>
</dbReference>
<evidence type="ECO:0000313" key="2">
    <source>
        <dbReference type="EMBL" id="PZW25332.1"/>
    </source>
</evidence>
<dbReference type="GO" id="GO:0032259">
    <property type="term" value="P:methylation"/>
    <property type="evidence" value="ECO:0007669"/>
    <property type="project" value="InterPro"/>
</dbReference>
<dbReference type="Proteomes" id="UP000248806">
    <property type="component" value="Unassembled WGS sequence"/>
</dbReference>
<dbReference type="Gene3D" id="3.40.50.150">
    <property type="entry name" value="Vaccinia Virus protein VP39"/>
    <property type="match status" value="1"/>
</dbReference>
<gene>
    <name evidence="2" type="ORF">EI42_04384</name>
</gene>
<dbReference type="RefSeq" id="WP_111324714.1">
    <property type="nucleotide sequence ID" value="NZ_BIFX01000002.1"/>
</dbReference>
<dbReference type="InterPro" id="IPR002052">
    <property type="entry name" value="DNA_methylase_N6_adenine_CS"/>
</dbReference>
<keyword evidence="3" id="KW-1185">Reference proteome</keyword>
<dbReference type="OrthoDB" id="32195at2"/>
<organism evidence="2 3">
    <name type="scientific">Thermosporothrix hazakensis</name>
    <dbReference type="NCBI Taxonomy" id="644383"/>
    <lineage>
        <taxon>Bacteria</taxon>
        <taxon>Bacillati</taxon>
        <taxon>Chloroflexota</taxon>
        <taxon>Ktedonobacteria</taxon>
        <taxon>Ktedonobacterales</taxon>
        <taxon>Thermosporotrichaceae</taxon>
        <taxon>Thermosporothrix</taxon>
    </lineage>
</organism>
<reference evidence="2 3" key="1">
    <citation type="submission" date="2018-06" db="EMBL/GenBank/DDBJ databases">
        <title>Genomic Encyclopedia of Archaeal and Bacterial Type Strains, Phase II (KMG-II): from individual species to whole genera.</title>
        <authorList>
            <person name="Goeker M."/>
        </authorList>
    </citation>
    <scope>NUCLEOTIDE SEQUENCE [LARGE SCALE GENOMIC DNA]</scope>
    <source>
        <strain evidence="2 3">ATCC BAA-1881</strain>
    </source>
</reference>
<feature type="compositionally biased region" description="Basic and acidic residues" evidence="1">
    <location>
        <begin position="302"/>
        <end position="318"/>
    </location>
</feature>
<dbReference type="EMBL" id="QKUF01000019">
    <property type="protein sequence ID" value="PZW25332.1"/>
    <property type="molecule type" value="Genomic_DNA"/>
</dbReference>
<feature type="region of interest" description="Disordered" evidence="1">
    <location>
        <begin position="302"/>
        <end position="334"/>
    </location>
</feature>
<protein>
    <submittedName>
        <fullName evidence="2">Uncharacterized protein</fullName>
    </submittedName>
</protein>
<dbReference type="GO" id="GO:0008168">
    <property type="term" value="F:methyltransferase activity"/>
    <property type="evidence" value="ECO:0007669"/>
    <property type="project" value="InterPro"/>
</dbReference>